<accession>K0IIP2</accession>
<evidence type="ECO:0000313" key="3">
    <source>
        <dbReference type="Proteomes" id="UP000008037"/>
    </source>
</evidence>
<keyword evidence="3" id="KW-1185">Reference proteome</keyword>
<keyword evidence="1" id="KW-0812">Transmembrane</keyword>
<dbReference type="KEGG" id="nga:Ngar_c28760"/>
<reference evidence="2 3" key="1">
    <citation type="journal article" date="2012" name="Environ. Microbiol.">
        <title>The genome of the ammonia-oxidizing Candidatus Nitrososphaera gargensis: insights into metabolic versatility and environmental adaptations.</title>
        <authorList>
            <person name="Spang A."/>
            <person name="Poehlein A."/>
            <person name="Offre P."/>
            <person name="Zumbragel S."/>
            <person name="Haider S."/>
            <person name="Rychlik N."/>
            <person name="Nowka B."/>
            <person name="Schmeisser C."/>
            <person name="Lebedeva E.V."/>
            <person name="Rattei T."/>
            <person name="Bohm C."/>
            <person name="Schmid M."/>
            <person name="Galushko A."/>
            <person name="Hatzenpichler R."/>
            <person name="Weinmaier T."/>
            <person name="Daniel R."/>
            <person name="Schleper C."/>
            <person name="Spieck E."/>
            <person name="Streit W."/>
            <person name="Wagner M."/>
        </authorList>
    </citation>
    <scope>NUCLEOTIDE SEQUENCE [LARGE SCALE GENOMIC DNA]</scope>
    <source>
        <strain evidence="3">Ga9.2</strain>
    </source>
</reference>
<keyword evidence="1" id="KW-1133">Transmembrane helix</keyword>
<keyword evidence="1" id="KW-0472">Membrane</keyword>
<dbReference type="HOGENOM" id="CLU_1006917_0_0_2"/>
<dbReference type="InParanoid" id="K0IIP2"/>
<protein>
    <submittedName>
        <fullName evidence="2">Uncharacterized protein</fullName>
    </submittedName>
</protein>
<feature type="transmembrane region" description="Helical" evidence="1">
    <location>
        <begin position="139"/>
        <end position="161"/>
    </location>
</feature>
<proteinExistence type="predicted"/>
<organism evidence="2 3">
    <name type="scientific">Nitrososphaera gargensis (strain Ga9.2)</name>
    <dbReference type="NCBI Taxonomy" id="1237085"/>
    <lineage>
        <taxon>Archaea</taxon>
        <taxon>Nitrososphaerota</taxon>
        <taxon>Nitrososphaeria</taxon>
        <taxon>Nitrososphaerales</taxon>
        <taxon>Nitrososphaeraceae</taxon>
        <taxon>Nitrososphaera</taxon>
    </lineage>
</organism>
<dbReference type="EMBL" id="CP002408">
    <property type="protein sequence ID" value="AFU59795.1"/>
    <property type="molecule type" value="Genomic_DNA"/>
</dbReference>
<dbReference type="BioCyc" id="CNIT1237085:G1324-2876-MONOMER"/>
<name>K0IIP2_NITGG</name>
<evidence type="ECO:0000256" key="1">
    <source>
        <dbReference type="SAM" id="Phobius"/>
    </source>
</evidence>
<feature type="transmembrane region" description="Helical" evidence="1">
    <location>
        <begin position="87"/>
        <end position="106"/>
    </location>
</feature>
<feature type="transmembrane region" description="Helical" evidence="1">
    <location>
        <begin position="36"/>
        <end position="59"/>
    </location>
</feature>
<feature type="transmembrane region" description="Helical" evidence="1">
    <location>
        <begin position="173"/>
        <end position="193"/>
    </location>
</feature>
<feature type="transmembrane region" description="Helical" evidence="1">
    <location>
        <begin position="205"/>
        <end position="226"/>
    </location>
</feature>
<evidence type="ECO:0000313" key="2">
    <source>
        <dbReference type="EMBL" id="AFU59795.1"/>
    </source>
</evidence>
<gene>
    <name evidence="2" type="ordered locus">Ngar_c28760</name>
</gene>
<dbReference type="AlphaFoldDB" id="K0IIP2"/>
<sequence>MRRLRRQKEAAEADKTQSTESKLTSRSFKFQKRQTVYFMISIAGIMLFSLVILVVTGTFDDFDLGNAISQIFRQLINPEMTGNVLRYWTLAAAAIIASVISAAFLFEINITSSTFVHIQHEWYWKYFLRHLIIKDKHGWHFMIGYFVSILIFHPVIAEQVWEVQSRLQEINLYQAYIITIPVVSTILVVARVLSKLDLAIIDTNIGVLIVLIYVSEIIFLTVTLSFVPFEQLYGFVSYPNEAQNQFIIYDSEVFAASLCMLADWLIIRVGMNKDSF</sequence>
<dbReference type="Proteomes" id="UP000008037">
    <property type="component" value="Chromosome"/>
</dbReference>